<evidence type="ECO:0000313" key="10">
    <source>
        <dbReference type="EMBL" id="SDG24723.1"/>
    </source>
</evidence>
<evidence type="ECO:0000256" key="4">
    <source>
        <dbReference type="ARBA" id="ARBA00022692"/>
    </source>
</evidence>
<feature type="transmembrane region" description="Helical" evidence="9">
    <location>
        <begin position="100"/>
        <end position="122"/>
    </location>
</feature>
<evidence type="ECO:0000256" key="5">
    <source>
        <dbReference type="ARBA" id="ARBA00022856"/>
    </source>
</evidence>
<feature type="transmembrane region" description="Helical" evidence="9">
    <location>
        <begin position="190"/>
        <end position="212"/>
    </location>
</feature>
<evidence type="ECO:0000256" key="1">
    <source>
        <dbReference type="ARBA" id="ARBA00004651"/>
    </source>
</evidence>
<feature type="transmembrane region" description="Helical" evidence="9">
    <location>
        <begin position="232"/>
        <end position="253"/>
    </location>
</feature>
<protein>
    <submittedName>
        <fullName evidence="10">Peptide/nickel transport system permease protein</fullName>
    </submittedName>
</protein>
<feature type="transmembrane region" description="Helical" evidence="9">
    <location>
        <begin position="66"/>
        <end position="88"/>
    </location>
</feature>
<dbReference type="InterPro" id="IPR050366">
    <property type="entry name" value="BP-dependent_transpt_permease"/>
</dbReference>
<comment type="subcellular location">
    <subcellularLocation>
        <location evidence="1 9">Cell membrane</location>
        <topology evidence="1 9">Multi-pass membrane protein</topology>
    </subcellularLocation>
</comment>
<dbReference type="Gene3D" id="1.10.3720.10">
    <property type="entry name" value="MetI-like"/>
    <property type="match status" value="1"/>
</dbReference>
<keyword evidence="3" id="KW-1003">Cell membrane</keyword>
<name>A0A0Q0V7S7_RHOCA</name>
<evidence type="ECO:0000256" key="2">
    <source>
        <dbReference type="ARBA" id="ARBA00022448"/>
    </source>
</evidence>
<keyword evidence="6" id="KW-0653">Protein transport</keyword>
<gene>
    <name evidence="10" type="ORF">SAMN04244550_03651</name>
</gene>
<dbReference type="GO" id="GO:0015031">
    <property type="term" value="P:protein transport"/>
    <property type="evidence" value="ECO:0007669"/>
    <property type="project" value="UniProtKB-KW"/>
</dbReference>
<dbReference type="AlphaFoldDB" id="A0A0Q0V7S7"/>
<dbReference type="GO" id="GO:0071916">
    <property type="term" value="F:dipeptide transmembrane transporter activity"/>
    <property type="evidence" value="ECO:0007669"/>
    <property type="project" value="TreeGrafter"/>
</dbReference>
<dbReference type="GO" id="GO:0005886">
    <property type="term" value="C:plasma membrane"/>
    <property type="evidence" value="ECO:0007669"/>
    <property type="project" value="UniProtKB-SubCell"/>
</dbReference>
<dbReference type="OrthoDB" id="9783218at2"/>
<dbReference type="EMBL" id="FNAY01000044">
    <property type="protein sequence ID" value="SDG24723.1"/>
    <property type="molecule type" value="Genomic_DNA"/>
</dbReference>
<dbReference type="SUPFAM" id="SSF161098">
    <property type="entry name" value="MetI-like"/>
    <property type="match status" value="1"/>
</dbReference>
<reference evidence="10 11" key="1">
    <citation type="submission" date="2016-10" db="EMBL/GenBank/DDBJ databases">
        <authorList>
            <person name="de Groot N.N."/>
        </authorList>
    </citation>
    <scope>NUCLEOTIDE SEQUENCE [LARGE SCALE GENOMIC DNA]</scope>
    <source>
        <strain evidence="11">DSM 938 / 37b4</strain>
    </source>
</reference>
<keyword evidence="4 9" id="KW-0812">Transmembrane</keyword>
<feature type="transmembrane region" description="Helical" evidence="9">
    <location>
        <begin position="128"/>
        <end position="146"/>
    </location>
</feature>
<keyword evidence="2 9" id="KW-0813">Transport</keyword>
<organism evidence="10 11">
    <name type="scientific">Rhodobacter capsulatus</name>
    <name type="common">Rhodopseudomonas capsulata</name>
    <dbReference type="NCBI Taxonomy" id="1061"/>
    <lineage>
        <taxon>Bacteria</taxon>
        <taxon>Pseudomonadati</taxon>
        <taxon>Pseudomonadota</taxon>
        <taxon>Alphaproteobacteria</taxon>
        <taxon>Rhodobacterales</taxon>
        <taxon>Rhodobacter group</taxon>
        <taxon>Rhodobacter</taxon>
    </lineage>
</organism>
<dbReference type="Pfam" id="PF00528">
    <property type="entry name" value="BPD_transp_1"/>
    <property type="match status" value="1"/>
</dbReference>
<evidence type="ECO:0000256" key="3">
    <source>
        <dbReference type="ARBA" id="ARBA00022475"/>
    </source>
</evidence>
<proteinExistence type="inferred from homology"/>
<dbReference type="Proteomes" id="UP000183812">
    <property type="component" value="Unassembled WGS sequence"/>
</dbReference>
<keyword evidence="8 9" id="KW-0472">Membrane</keyword>
<evidence type="ECO:0000256" key="7">
    <source>
        <dbReference type="ARBA" id="ARBA00022989"/>
    </source>
</evidence>
<evidence type="ECO:0000256" key="8">
    <source>
        <dbReference type="ARBA" id="ARBA00023136"/>
    </source>
</evidence>
<dbReference type="PROSITE" id="PS50928">
    <property type="entry name" value="ABC_TM1"/>
    <property type="match status" value="1"/>
</dbReference>
<evidence type="ECO:0000256" key="6">
    <source>
        <dbReference type="ARBA" id="ARBA00022927"/>
    </source>
</evidence>
<sequence>MTTRHLGFGLLGALVALALIGPLIEPLGPFKQTLLRALAGPDALAWFGYDHLGRSMFARLSQALRLSLTIAFAATATAAALGIFLGALASWRGGWLDRGLSLLADSVLALPALLMVLMMGVILPSTPLAFWAGLAAVQWIEFFRLTRSVARSQLASPAVEAARLQGFGPVWVFRRILWPEIGPMLRTATAFGVANAIAAIAALGFVSVGMRAPTPELGLMMVELLPSWREAPFALLQPVAACFALLLSLNLIAGGRE</sequence>
<keyword evidence="7 9" id="KW-1133">Transmembrane helix</keyword>
<dbReference type="CDD" id="cd06261">
    <property type="entry name" value="TM_PBP2"/>
    <property type="match status" value="1"/>
</dbReference>
<dbReference type="PANTHER" id="PTHR43386:SF1">
    <property type="entry name" value="D,D-DIPEPTIDE TRANSPORT SYSTEM PERMEASE PROTEIN DDPC-RELATED"/>
    <property type="match status" value="1"/>
</dbReference>
<dbReference type="PANTHER" id="PTHR43386">
    <property type="entry name" value="OLIGOPEPTIDE TRANSPORT SYSTEM PERMEASE PROTEIN APPC"/>
    <property type="match status" value="1"/>
</dbReference>
<evidence type="ECO:0000313" key="11">
    <source>
        <dbReference type="Proteomes" id="UP000183812"/>
    </source>
</evidence>
<dbReference type="InterPro" id="IPR035906">
    <property type="entry name" value="MetI-like_sf"/>
</dbReference>
<keyword evidence="5" id="KW-0571">Peptide transport</keyword>
<dbReference type="InterPro" id="IPR000515">
    <property type="entry name" value="MetI-like"/>
</dbReference>
<accession>A0A0Q0V7S7</accession>
<comment type="similarity">
    <text evidence="9">Belongs to the binding-protein-dependent transport system permease family.</text>
</comment>
<evidence type="ECO:0000256" key="9">
    <source>
        <dbReference type="RuleBase" id="RU363032"/>
    </source>
</evidence>
<dbReference type="RefSeq" id="WP_055212043.1">
    <property type="nucleotide sequence ID" value="NZ_CP061202.1"/>
</dbReference>